<feature type="compositionally biased region" description="Low complexity" evidence="1">
    <location>
        <begin position="41"/>
        <end position="61"/>
    </location>
</feature>
<evidence type="ECO:0000313" key="3">
    <source>
        <dbReference type="Proteomes" id="UP001268864"/>
    </source>
</evidence>
<dbReference type="Pfam" id="PF01917">
    <property type="entry name" value="Flagellin_arch-type"/>
    <property type="match status" value="1"/>
</dbReference>
<sequence>MSGETTRRRYVVALGTVGTVGLAGCAESESDGTETDEAETDTAAGGTPTVTDSGSAGASAAATAEATLGQYLEAYLSGDAETTESLAHPESPRGAEPNPAEWTVTEIAATTLSSVAEDASTEPTDADIQAAREAIEAVVADIGAEAYAVVGFTIQIPESDAASGSALLVRDDGEWYFYEFDLRNYLDEASESETAAGDRVTNRLQVVSAVGTDISDGTIGSVELVVKRAPGADDIDLSRTLIQFVHSSGSTDLTFGAAESAFRFGVQSIQDAGETSLQGEAPTLDDPADRAKLVVDTSAGAVTDGALTEGDTASLQIITQSGGTTEARLVVPETLSDADAVSL</sequence>
<keyword evidence="3" id="KW-1185">Reference proteome</keyword>
<evidence type="ECO:0000313" key="2">
    <source>
        <dbReference type="EMBL" id="MDS0282556.1"/>
    </source>
</evidence>
<comment type="caution">
    <text evidence="2">The sequence shown here is derived from an EMBL/GenBank/DDBJ whole genome shotgun (WGS) entry which is preliminary data.</text>
</comment>
<proteinExistence type="predicted"/>
<dbReference type="Proteomes" id="UP001268864">
    <property type="component" value="Unassembled WGS sequence"/>
</dbReference>
<name>A0ABU2FP70_9EURY</name>
<feature type="compositionally biased region" description="Acidic residues" evidence="1">
    <location>
        <begin position="28"/>
        <end position="40"/>
    </location>
</feature>
<dbReference type="EMBL" id="JAMQOS010000003">
    <property type="protein sequence ID" value="MDS0282556.1"/>
    <property type="molecule type" value="Genomic_DNA"/>
</dbReference>
<gene>
    <name evidence="2" type="ORF">NDI86_10510</name>
</gene>
<feature type="region of interest" description="Disordered" evidence="1">
    <location>
        <begin position="81"/>
        <end position="100"/>
    </location>
</feature>
<dbReference type="InterPro" id="IPR002774">
    <property type="entry name" value="Flagellin_arc-type"/>
</dbReference>
<evidence type="ECO:0000256" key="1">
    <source>
        <dbReference type="SAM" id="MobiDB-lite"/>
    </source>
</evidence>
<accession>A0ABU2FP70</accession>
<feature type="region of interest" description="Disordered" evidence="1">
    <location>
        <begin position="23"/>
        <end position="61"/>
    </location>
</feature>
<dbReference type="RefSeq" id="WP_310900385.1">
    <property type="nucleotide sequence ID" value="NZ_JAMQOS010000003.1"/>
</dbReference>
<reference evidence="2 3" key="1">
    <citation type="submission" date="2022-06" db="EMBL/GenBank/DDBJ databases">
        <title>Halomicroarcula sp. a new haloarchaeum isolate from saline soil.</title>
        <authorList>
            <person name="Strakova D."/>
            <person name="Galisteo C."/>
            <person name="Sanchez-Porro C."/>
            <person name="Ventosa A."/>
        </authorList>
    </citation>
    <scope>NUCLEOTIDE SEQUENCE [LARGE SCALE GENOMIC DNA]</scope>
    <source>
        <strain evidence="2 3">S3CR25-11</strain>
    </source>
</reference>
<organism evidence="2 3">
    <name type="scientific">Haloarcula onubensis</name>
    <dbReference type="NCBI Taxonomy" id="2950539"/>
    <lineage>
        <taxon>Archaea</taxon>
        <taxon>Methanobacteriati</taxon>
        <taxon>Methanobacteriota</taxon>
        <taxon>Stenosarchaea group</taxon>
        <taxon>Halobacteria</taxon>
        <taxon>Halobacteriales</taxon>
        <taxon>Haloarculaceae</taxon>
        <taxon>Haloarcula</taxon>
    </lineage>
</organism>
<protein>
    <submittedName>
        <fullName evidence="2">Uncharacterized protein</fullName>
    </submittedName>
</protein>
<dbReference type="PROSITE" id="PS51257">
    <property type="entry name" value="PROKAR_LIPOPROTEIN"/>
    <property type="match status" value="1"/>
</dbReference>